<name>A0A7R9EEB7_9NEOP</name>
<feature type="region of interest" description="Disordered" evidence="1">
    <location>
        <begin position="232"/>
        <end position="255"/>
    </location>
</feature>
<accession>A0A7R9EEB7</accession>
<organism evidence="2">
    <name type="scientific">Timema monikensis</name>
    <dbReference type="NCBI Taxonomy" id="170555"/>
    <lineage>
        <taxon>Eukaryota</taxon>
        <taxon>Metazoa</taxon>
        <taxon>Ecdysozoa</taxon>
        <taxon>Arthropoda</taxon>
        <taxon>Hexapoda</taxon>
        <taxon>Insecta</taxon>
        <taxon>Pterygota</taxon>
        <taxon>Neoptera</taxon>
        <taxon>Polyneoptera</taxon>
        <taxon>Phasmatodea</taxon>
        <taxon>Timematodea</taxon>
        <taxon>Timematoidea</taxon>
        <taxon>Timematidae</taxon>
        <taxon>Timema</taxon>
    </lineage>
</organism>
<dbReference type="AlphaFoldDB" id="A0A7R9EEB7"/>
<sequence length="255" mass="29455">MLLETKEVSWNEPGIEVNIANTCKILVEESHQDKSSLNNRKTVRLLTMEEFNNIVIERPVAPRYSTILNSWLAFDLKSTKEQRYRQTRHPQPGDVEILIIFAKGHSEDVTHPEHRNKKVIGRHNHLFPTCVRIDNVFRSAGYRDQYVILKVIKMDSPVPGECRSVCGDVNNSPLKQSSSVARLNRYNYSTFSHSRQLKYEQYVDIVIHILRRSYVKQRRTLKLTFGKEGEKIEEKTPSPGYPQLNSDPAATSVAY</sequence>
<gene>
    <name evidence="2" type="ORF">TMSB3V08_LOCUS8153</name>
</gene>
<evidence type="ECO:0000313" key="2">
    <source>
        <dbReference type="EMBL" id="CAD7431420.1"/>
    </source>
</evidence>
<protein>
    <submittedName>
        <fullName evidence="2">Uncharacterized protein</fullName>
    </submittedName>
</protein>
<dbReference type="EMBL" id="OB794956">
    <property type="protein sequence ID" value="CAD7431420.1"/>
    <property type="molecule type" value="Genomic_DNA"/>
</dbReference>
<evidence type="ECO:0000256" key="1">
    <source>
        <dbReference type="SAM" id="MobiDB-lite"/>
    </source>
</evidence>
<feature type="compositionally biased region" description="Polar residues" evidence="1">
    <location>
        <begin position="243"/>
        <end position="255"/>
    </location>
</feature>
<reference evidence="2" key="1">
    <citation type="submission" date="2020-11" db="EMBL/GenBank/DDBJ databases">
        <authorList>
            <person name="Tran Van P."/>
        </authorList>
    </citation>
    <scope>NUCLEOTIDE SEQUENCE</scope>
</reference>
<proteinExistence type="predicted"/>